<proteinExistence type="predicted"/>
<keyword evidence="1" id="KW-0472">Membrane</keyword>
<dbReference type="Proteomes" id="UP000663855">
    <property type="component" value="Unassembled WGS sequence"/>
</dbReference>
<dbReference type="OrthoDB" id="10016115at2759"/>
<feature type="transmembrane region" description="Helical" evidence="1">
    <location>
        <begin position="128"/>
        <end position="151"/>
    </location>
</feature>
<evidence type="ECO:0000313" key="3">
    <source>
        <dbReference type="EMBL" id="CAF1368933.1"/>
    </source>
</evidence>
<dbReference type="EMBL" id="CAJOBI010066089">
    <property type="protein sequence ID" value="CAF4436805.1"/>
    <property type="molecule type" value="Genomic_DNA"/>
</dbReference>
<gene>
    <name evidence="5" type="ORF">BYL167_LOCUS17065</name>
    <name evidence="2" type="ORF">CJN711_LOCUS11730</name>
    <name evidence="7" type="ORF">GIL414_LOCUS49916</name>
    <name evidence="3" type="ORF">KQP761_LOCUS8120</name>
    <name evidence="4" type="ORF">MBJ925_LOCUS36667</name>
    <name evidence="6" type="ORF">SMN809_LOCUS32087</name>
</gene>
<name>A0A814VYT7_9BILA</name>
<dbReference type="EMBL" id="CAJNOV010004986">
    <property type="protein sequence ID" value="CAF1195294.1"/>
    <property type="molecule type" value="Genomic_DNA"/>
</dbReference>
<reference evidence="2" key="1">
    <citation type="submission" date="2021-02" db="EMBL/GenBank/DDBJ databases">
        <authorList>
            <person name="Nowell W R."/>
        </authorList>
    </citation>
    <scope>NUCLEOTIDE SEQUENCE</scope>
</reference>
<accession>A0A814VYT7</accession>
<dbReference type="EMBL" id="CAJNOW010003006">
    <property type="protein sequence ID" value="CAF1368933.1"/>
    <property type="molecule type" value="Genomic_DNA"/>
</dbReference>
<dbReference type="EMBL" id="CAJOBJ010165177">
    <property type="protein sequence ID" value="CAF4861592.1"/>
    <property type="molecule type" value="Genomic_DNA"/>
</dbReference>
<dbReference type="Proteomes" id="UP000676336">
    <property type="component" value="Unassembled WGS sequence"/>
</dbReference>
<evidence type="ECO:0000256" key="1">
    <source>
        <dbReference type="SAM" id="Phobius"/>
    </source>
</evidence>
<evidence type="ECO:0000313" key="6">
    <source>
        <dbReference type="EMBL" id="CAF4436805.1"/>
    </source>
</evidence>
<sequence length="190" mass="20897">MSTSGSKIIQQVLDEYYIDAKGGFVVDAAIVLITGLINKRTANQIKVKKAINSLVKYYDKYPNIMSSLGLGICIISLIDSNNDRKVVRRLQGEIIAAFKKYPPALWKQRLTEIQVEAKELKTRQLTMGALKFIMSISIGYLAYASTAGILAKTALTAGSIGCGMAGVINGVNYYNLHELIKLLERDGYLN</sequence>
<keyword evidence="1" id="KW-1133">Transmembrane helix</keyword>
<organism evidence="2 8">
    <name type="scientific">Rotaria magnacalcarata</name>
    <dbReference type="NCBI Taxonomy" id="392030"/>
    <lineage>
        <taxon>Eukaryota</taxon>
        <taxon>Metazoa</taxon>
        <taxon>Spiralia</taxon>
        <taxon>Gnathifera</taxon>
        <taxon>Rotifera</taxon>
        <taxon>Eurotatoria</taxon>
        <taxon>Bdelloidea</taxon>
        <taxon>Philodinida</taxon>
        <taxon>Philodinidae</taxon>
        <taxon>Rotaria</taxon>
    </lineage>
</organism>
<dbReference type="Proteomes" id="UP000681967">
    <property type="component" value="Unassembled WGS sequence"/>
</dbReference>
<dbReference type="AlphaFoldDB" id="A0A814VYT7"/>
<dbReference type="EMBL" id="CAJNRE010020290">
    <property type="protein sequence ID" value="CAF2226725.1"/>
    <property type="molecule type" value="Genomic_DNA"/>
</dbReference>
<dbReference type="Proteomes" id="UP000681720">
    <property type="component" value="Unassembled WGS sequence"/>
</dbReference>
<evidence type="ECO:0000313" key="5">
    <source>
        <dbReference type="EMBL" id="CAF4062834.1"/>
    </source>
</evidence>
<keyword evidence="1" id="KW-0812">Transmembrane</keyword>
<dbReference type="Proteomes" id="UP000663834">
    <property type="component" value="Unassembled WGS sequence"/>
</dbReference>
<evidence type="ECO:0000313" key="4">
    <source>
        <dbReference type="EMBL" id="CAF2226725.1"/>
    </source>
</evidence>
<feature type="transmembrane region" description="Helical" evidence="1">
    <location>
        <begin position="157"/>
        <end position="176"/>
    </location>
</feature>
<protein>
    <submittedName>
        <fullName evidence="2">Uncharacterized protein</fullName>
    </submittedName>
</protein>
<comment type="caution">
    <text evidence="2">The sequence shown here is derived from an EMBL/GenBank/DDBJ whole genome shotgun (WGS) entry which is preliminary data.</text>
</comment>
<evidence type="ECO:0000313" key="7">
    <source>
        <dbReference type="EMBL" id="CAF4861592.1"/>
    </source>
</evidence>
<dbReference type="EMBL" id="CAJOBH010006667">
    <property type="protein sequence ID" value="CAF4062834.1"/>
    <property type="molecule type" value="Genomic_DNA"/>
</dbReference>
<dbReference type="Proteomes" id="UP000663824">
    <property type="component" value="Unassembled WGS sequence"/>
</dbReference>
<evidence type="ECO:0000313" key="8">
    <source>
        <dbReference type="Proteomes" id="UP000663855"/>
    </source>
</evidence>
<evidence type="ECO:0000313" key="2">
    <source>
        <dbReference type="EMBL" id="CAF1195294.1"/>
    </source>
</evidence>